<comment type="similarity">
    <text evidence="1 2">Belongs to the anti-sigma-factor antagonist family.</text>
</comment>
<gene>
    <name evidence="4" type="ORF">U472_05820</name>
</gene>
<protein>
    <recommendedName>
        <fullName evidence="2">Anti-sigma factor antagonist</fullName>
    </recommendedName>
</protein>
<sequence length="113" mass="12523">MKLSFKSSNNNLVVRPYGEFDLHTVDIFKEKLEQKLTEDTKGIILNLDGIKFIDSSGLGAIIGTYKRITKKGGVLAIAEVTPQVERIFELSGILKIIKVYPSEAEALDNIVGR</sequence>
<proteinExistence type="inferred from homology"/>
<dbReference type="PANTHER" id="PTHR33495:SF2">
    <property type="entry name" value="ANTI-SIGMA FACTOR ANTAGONIST TM_1081-RELATED"/>
    <property type="match status" value="1"/>
</dbReference>
<dbReference type="SUPFAM" id="SSF52091">
    <property type="entry name" value="SpoIIaa-like"/>
    <property type="match status" value="1"/>
</dbReference>
<evidence type="ECO:0000256" key="1">
    <source>
        <dbReference type="ARBA" id="ARBA00009013"/>
    </source>
</evidence>
<feature type="domain" description="STAS" evidence="3">
    <location>
        <begin position="1"/>
        <end position="110"/>
    </location>
</feature>
<evidence type="ECO:0000313" key="4">
    <source>
        <dbReference type="EMBL" id="OCL27001.1"/>
    </source>
</evidence>
<dbReference type="AlphaFoldDB" id="A0A1C0A9N8"/>
<dbReference type="GO" id="GO:0043856">
    <property type="term" value="F:anti-sigma factor antagonist activity"/>
    <property type="evidence" value="ECO:0007669"/>
    <property type="project" value="InterPro"/>
</dbReference>
<dbReference type="InterPro" id="IPR002645">
    <property type="entry name" value="STAS_dom"/>
</dbReference>
<reference evidence="5" key="1">
    <citation type="submission" date="2016-07" db="EMBL/GenBank/DDBJ databases">
        <authorList>
            <person name="Florea S."/>
            <person name="Webb J.S."/>
            <person name="Jaromczyk J."/>
            <person name="Schardl C.L."/>
        </authorList>
    </citation>
    <scope>NUCLEOTIDE SEQUENCE [LARGE SCALE GENOMIC DNA]</scope>
    <source>
        <strain evidence="5">Z6</strain>
    </source>
</reference>
<dbReference type="InterPro" id="IPR036513">
    <property type="entry name" value="STAS_dom_sf"/>
</dbReference>
<dbReference type="Pfam" id="PF01740">
    <property type="entry name" value="STAS"/>
    <property type="match status" value="1"/>
</dbReference>
<dbReference type="Gene3D" id="3.30.750.24">
    <property type="entry name" value="STAS domain"/>
    <property type="match status" value="1"/>
</dbReference>
<dbReference type="EMBL" id="LWDV01000008">
    <property type="protein sequence ID" value="OCL27001.1"/>
    <property type="molecule type" value="Genomic_DNA"/>
</dbReference>
<name>A0A1C0A9N8_9FIRM</name>
<reference evidence="4 5" key="2">
    <citation type="submission" date="2016-08" db="EMBL/GenBank/DDBJ databases">
        <title>Orenia metallireducens sp. nov. strain Z6, a Novel Metal-reducing Firmicute from the Deep Subsurface.</title>
        <authorList>
            <person name="Maxim B.I."/>
            <person name="Kenneth K."/>
            <person name="Flynn T.M."/>
            <person name="Oloughlin E.J."/>
            <person name="Locke R.A."/>
            <person name="Weber J.R."/>
            <person name="Egan S.M."/>
            <person name="Mackie R.I."/>
            <person name="Cann I.K."/>
        </authorList>
    </citation>
    <scope>NUCLEOTIDE SEQUENCE [LARGE SCALE GENOMIC DNA]</scope>
    <source>
        <strain evidence="4 5">Z6</strain>
    </source>
</reference>
<dbReference type="OrthoDB" id="9796601at2"/>
<dbReference type="RefSeq" id="WP_068716453.1">
    <property type="nucleotide sequence ID" value="NZ_LWDV01000008.1"/>
</dbReference>
<dbReference type="PROSITE" id="PS50801">
    <property type="entry name" value="STAS"/>
    <property type="match status" value="1"/>
</dbReference>
<dbReference type="Proteomes" id="UP000093514">
    <property type="component" value="Unassembled WGS sequence"/>
</dbReference>
<accession>A0A1C0A9N8</accession>
<keyword evidence="5" id="KW-1185">Reference proteome</keyword>
<comment type="caution">
    <text evidence="4">The sequence shown here is derived from an EMBL/GenBank/DDBJ whole genome shotgun (WGS) entry which is preliminary data.</text>
</comment>
<dbReference type="NCBIfam" id="TIGR00377">
    <property type="entry name" value="ant_ant_sig"/>
    <property type="match status" value="1"/>
</dbReference>
<evidence type="ECO:0000259" key="3">
    <source>
        <dbReference type="PROSITE" id="PS50801"/>
    </source>
</evidence>
<evidence type="ECO:0000313" key="5">
    <source>
        <dbReference type="Proteomes" id="UP000093514"/>
    </source>
</evidence>
<dbReference type="PANTHER" id="PTHR33495">
    <property type="entry name" value="ANTI-SIGMA FACTOR ANTAGONIST TM_1081-RELATED-RELATED"/>
    <property type="match status" value="1"/>
</dbReference>
<organism evidence="4 5">
    <name type="scientific">Orenia metallireducens</name>
    <dbReference type="NCBI Taxonomy" id="1413210"/>
    <lineage>
        <taxon>Bacteria</taxon>
        <taxon>Bacillati</taxon>
        <taxon>Bacillota</taxon>
        <taxon>Clostridia</taxon>
        <taxon>Halanaerobiales</taxon>
        <taxon>Halobacteroidaceae</taxon>
        <taxon>Orenia</taxon>
    </lineage>
</organism>
<dbReference type="InterPro" id="IPR003658">
    <property type="entry name" value="Anti-sigma_ant"/>
</dbReference>
<evidence type="ECO:0000256" key="2">
    <source>
        <dbReference type="RuleBase" id="RU003749"/>
    </source>
</evidence>
<dbReference type="CDD" id="cd07043">
    <property type="entry name" value="STAS_anti-anti-sigma_factors"/>
    <property type="match status" value="1"/>
</dbReference>